<sequence>MLIPEQKKEDKATQTDSEEKLGYKNSEILDKGWLLRMKDQSKSNKIMCKIEKSLKEINEIINKLSEDLGYENKKLRKLLEKTKSQFEESLKFRNPAYIERILKDRRKNIRLMEANWGNLVDEMQDISKSYTDLTNYLNYYEEYVNTIDCTDISYEGDDEINEGEYF</sequence>
<dbReference type="Proteomes" id="UP000030655">
    <property type="component" value="Unassembled WGS sequence"/>
</dbReference>
<protein>
    <submittedName>
        <fullName evidence="1">Uncharacterized protein</fullName>
    </submittedName>
</protein>
<evidence type="ECO:0000313" key="2">
    <source>
        <dbReference type="Proteomes" id="UP000030655"/>
    </source>
</evidence>
<keyword evidence="2" id="KW-1185">Reference proteome</keyword>
<dbReference type="OrthoDB" id="10383861at2759"/>
<organism evidence="1 2">
    <name type="scientific">Anncaliia algerae PRA339</name>
    <dbReference type="NCBI Taxonomy" id="1288291"/>
    <lineage>
        <taxon>Eukaryota</taxon>
        <taxon>Fungi</taxon>
        <taxon>Fungi incertae sedis</taxon>
        <taxon>Microsporidia</taxon>
        <taxon>Tubulinosematoidea</taxon>
        <taxon>Tubulinosematidae</taxon>
        <taxon>Anncaliia</taxon>
    </lineage>
</organism>
<dbReference type="AlphaFoldDB" id="A0A059EYF7"/>
<accession>A0A059EYF7</accession>
<dbReference type="EMBL" id="KK365230">
    <property type="protein sequence ID" value="KCZ79784.1"/>
    <property type="molecule type" value="Genomic_DNA"/>
</dbReference>
<dbReference type="HOGENOM" id="CLU_1602281_0_0_1"/>
<reference evidence="1 2" key="2">
    <citation type="submission" date="2014-03" db="EMBL/GenBank/DDBJ databases">
        <title>The Genome Sequence of Anncaliia algerae insect isolate PRA339.</title>
        <authorList>
            <consortium name="The Broad Institute Genome Sequencing Platform"/>
            <consortium name="The Broad Institute Genome Sequencing Center for Infectious Disease"/>
            <person name="Cuomo C."/>
            <person name="Becnel J."/>
            <person name="Sanscrainte N."/>
            <person name="Walker B."/>
            <person name="Young S.K."/>
            <person name="Zeng Q."/>
            <person name="Gargeya S."/>
            <person name="Fitzgerald M."/>
            <person name="Haas B."/>
            <person name="Abouelleil A."/>
            <person name="Alvarado L."/>
            <person name="Arachchi H.M."/>
            <person name="Berlin A.M."/>
            <person name="Chapman S.B."/>
            <person name="Dewar J."/>
            <person name="Goldberg J."/>
            <person name="Griggs A."/>
            <person name="Gujja S."/>
            <person name="Hansen M."/>
            <person name="Howarth C."/>
            <person name="Imamovic A."/>
            <person name="Larimer J."/>
            <person name="McCowan C."/>
            <person name="Murphy C."/>
            <person name="Neiman D."/>
            <person name="Pearson M."/>
            <person name="Priest M."/>
            <person name="Roberts A."/>
            <person name="Saif S."/>
            <person name="Shea T."/>
            <person name="Sisk P."/>
            <person name="Sykes S."/>
            <person name="Wortman J."/>
            <person name="Nusbaum C."/>
            <person name="Birren B."/>
        </authorList>
    </citation>
    <scope>NUCLEOTIDE SEQUENCE [LARGE SCALE GENOMIC DNA]</scope>
    <source>
        <strain evidence="1 2">PRA339</strain>
    </source>
</reference>
<evidence type="ECO:0000313" key="1">
    <source>
        <dbReference type="EMBL" id="KCZ79784.1"/>
    </source>
</evidence>
<name>A0A059EYF7_9MICR</name>
<proteinExistence type="predicted"/>
<reference evidence="2" key="1">
    <citation type="submission" date="2013-02" db="EMBL/GenBank/DDBJ databases">
        <authorList>
            <consortium name="The Broad Institute Genome Sequencing Platform"/>
            <person name="Cuomo C."/>
            <person name="Becnel J."/>
            <person name="Sanscrainte N."/>
            <person name="Walker B."/>
            <person name="Young S.K."/>
            <person name="Zeng Q."/>
            <person name="Gargeya S."/>
            <person name="Fitzgerald M."/>
            <person name="Haas B."/>
            <person name="Abouelleil A."/>
            <person name="Alvarado L."/>
            <person name="Arachchi H.M."/>
            <person name="Berlin A.M."/>
            <person name="Chapman S.B."/>
            <person name="Dewar J."/>
            <person name="Goldberg J."/>
            <person name="Griggs A."/>
            <person name="Gujja S."/>
            <person name="Hansen M."/>
            <person name="Howarth C."/>
            <person name="Imamovic A."/>
            <person name="Larimer J."/>
            <person name="McCowan C."/>
            <person name="Murphy C."/>
            <person name="Neiman D."/>
            <person name="Pearson M."/>
            <person name="Priest M."/>
            <person name="Roberts A."/>
            <person name="Saif S."/>
            <person name="Shea T."/>
            <person name="Sisk P."/>
            <person name="Sykes S."/>
            <person name="Wortman J."/>
            <person name="Nusbaum C."/>
            <person name="Birren B."/>
        </authorList>
    </citation>
    <scope>NUCLEOTIDE SEQUENCE [LARGE SCALE GENOMIC DNA]</scope>
    <source>
        <strain evidence="2">PRA339</strain>
    </source>
</reference>
<dbReference type="VEuPathDB" id="MicrosporidiaDB:H312_02811"/>
<gene>
    <name evidence="1" type="ORF">H312_02811</name>
</gene>